<proteinExistence type="predicted"/>
<dbReference type="RefSeq" id="WP_103523773.1">
    <property type="nucleotide sequence ID" value="NZ_JAIZDC010000001.1"/>
</dbReference>
<evidence type="ECO:0000313" key="2">
    <source>
        <dbReference type="EMBL" id="RMD00042.1"/>
    </source>
</evidence>
<evidence type="ECO:0000313" key="3">
    <source>
        <dbReference type="Proteomes" id="UP000274139"/>
    </source>
</evidence>
<gene>
    <name evidence="2" type="ORF">EAY64_05450</name>
</gene>
<comment type="caution">
    <text evidence="2">The sequence shown here is derived from an EMBL/GenBank/DDBJ whole genome shotgun (WGS) entry which is preliminary data.</text>
</comment>
<dbReference type="EMBL" id="RFAR01000019">
    <property type="protein sequence ID" value="RMD00042.1"/>
    <property type="molecule type" value="Genomic_DNA"/>
</dbReference>
<dbReference type="Proteomes" id="UP000274139">
    <property type="component" value="Unassembled WGS sequence"/>
</dbReference>
<name>A0A454JL03_9NEIS</name>
<organism evidence="2 3">
    <name type="scientific">Aquitalea palustris</name>
    <dbReference type="NCBI Taxonomy" id="2480983"/>
    <lineage>
        <taxon>Bacteria</taxon>
        <taxon>Pseudomonadati</taxon>
        <taxon>Pseudomonadota</taxon>
        <taxon>Betaproteobacteria</taxon>
        <taxon>Neisseriales</taxon>
        <taxon>Chromobacteriaceae</taxon>
        <taxon>Aquitalea</taxon>
    </lineage>
</organism>
<dbReference type="AlphaFoldDB" id="A0A454JL03"/>
<feature type="region of interest" description="Disordered" evidence="1">
    <location>
        <begin position="38"/>
        <end position="57"/>
    </location>
</feature>
<protein>
    <recommendedName>
        <fullName evidence="4">rRNA biogenesis protein rrp5</fullName>
    </recommendedName>
</protein>
<sequence length="137" mass="13971">MSLEAVIEANTSAIRELIEAIKTGVPTTAAQVAAVATEATPAKSESKSAKAEKVDAANVAEPKTEAVKVEEKAAAATEQPAPPSYKDASEAIVALSKGKGRDAAVAILNKFGVSKLPDLDPSRFADIIDAAKAALEA</sequence>
<accession>A0A454JL03</accession>
<keyword evidence="3" id="KW-1185">Reference proteome</keyword>
<reference evidence="2 3" key="1">
    <citation type="submission" date="2018-10" db="EMBL/GenBank/DDBJ databases">
        <title>Draft genome sequence of Aquitalea MWU14-2217 isolated from a wild cranberry bog in Provincetown, Massachusetts.</title>
        <authorList>
            <person name="Ebadzadsahrai G."/>
            <person name="Soby S."/>
        </authorList>
    </citation>
    <scope>NUCLEOTIDE SEQUENCE [LARGE SCALE GENOMIC DNA]</scope>
    <source>
        <strain evidence="2 3">MWU14-2217</strain>
    </source>
</reference>
<dbReference type="OrthoDB" id="10014704at2"/>
<evidence type="ECO:0008006" key="4">
    <source>
        <dbReference type="Google" id="ProtNLM"/>
    </source>
</evidence>
<evidence type="ECO:0000256" key="1">
    <source>
        <dbReference type="SAM" id="MobiDB-lite"/>
    </source>
</evidence>
<feature type="compositionally biased region" description="Basic and acidic residues" evidence="1">
    <location>
        <begin position="44"/>
        <end position="55"/>
    </location>
</feature>